<organism evidence="1 2">
    <name type="scientific">Pseudozyma hubeiensis (strain SY62)</name>
    <name type="common">Yeast</name>
    <dbReference type="NCBI Taxonomy" id="1305764"/>
    <lineage>
        <taxon>Eukaryota</taxon>
        <taxon>Fungi</taxon>
        <taxon>Dikarya</taxon>
        <taxon>Basidiomycota</taxon>
        <taxon>Ustilaginomycotina</taxon>
        <taxon>Ustilaginomycetes</taxon>
        <taxon>Ustilaginales</taxon>
        <taxon>Ustilaginaceae</taxon>
        <taxon>Pseudozyma</taxon>
    </lineage>
</organism>
<protein>
    <submittedName>
        <fullName evidence="1">Uncharacterized protein</fullName>
    </submittedName>
</protein>
<name>R9P3J8_PSEHS</name>
<reference evidence="2" key="1">
    <citation type="journal article" date="2013" name="Genome Announc.">
        <title>Draft genome sequence of the basidiomycetous yeast-like fungus Pseudozyma hubeiensis SY62, which produces an abundant amount of the biosurfactant mannosylerythritol lipids.</title>
        <authorList>
            <person name="Konishi M."/>
            <person name="Hatada Y."/>
            <person name="Horiuchi J."/>
        </authorList>
    </citation>
    <scope>NUCLEOTIDE SEQUENCE [LARGE SCALE GENOMIC DNA]</scope>
    <source>
        <strain evidence="2">SY62</strain>
    </source>
</reference>
<dbReference type="AlphaFoldDB" id="R9P3J8"/>
<gene>
    <name evidence="1" type="ORF">PHSY_003504</name>
</gene>
<evidence type="ECO:0000313" key="1">
    <source>
        <dbReference type="EMBL" id="GAC95926.1"/>
    </source>
</evidence>
<proteinExistence type="predicted"/>
<evidence type="ECO:0000313" key="2">
    <source>
        <dbReference type="Proteomes" id="UP000014071"/>
    </source>
</evidence>
<dbReference type="RefSeq" id="XP_012189513.1">
    <property type="nucleotide sequence ID" value="XM_012334123.1"/>
</dbReference>
<dbReference type="EMBL" id="DF238799">
    <property type="protein sequence ID" value="GAC95926.1"/>
    <property type="molecule type" value="Genomic_DNA"/>
</dbReference>
<dbReference type="Proteomes" id="UP000014071">
    <property type="component" value="Unassembled WGS sequence"/>
</dbReference>
<dbReference type="HOGENOM" id="CLU_1587246_0_0_1"/>
<accession>R9P3J8</accession>
<dbReference type="GeneID" id="24108792"/>
<sequence length="168" mass="18923">MYDDVTTIRPPTMNMKMKMNVGERQSFGFRQAGVRISRLFWLGPHYFTPMQGHLESLGPADVRHSGFDWLFDRLYDWRASSPCGPPTISLLLTSRALKTTRRQTNSGTICCAPPLSALPRHPRGATVARLQSQLLALSRMLVESSSSDLKPSSGDLPYRVFQDRLVQL</sequence>
<keyword evidence="2" id="KW-1185">Reference proteome</keyword>